<dbReference type="GO" id="GO:0030435">
    <property type="term" value="P:sporulation resulting in formation of a cellular spore"/>
    <property type="evidence" value="ECO:0007669"/>
    <property type="project" value="UniProtKB-KW"/>
</dbReference>
<evidence type="ECO:0000256" key="4">
    <source>
        <dbReference type="SAM" id="MobiDB-lite"/>
    </source>
</evidence>
<dbReference type="STRING" id="293826.Amet_4272"/>
<dbReference type="AlphaFoldDB" id="A6TVY2"/>
<dbReference type="InterPro" id="IPR012851">
    <property type="entry name" value="Spore_coat_CotF-like"/>
</dbReference>
<name>A6TVY2_ALKMQ</name>
<accession>A6TVY2</accession>
<comment type="similarity">
    <text evidence="3">Belongs to the CotF family.</text>
</comment>
<protein>
    <submittedName>
        <fullName evidence="5">Coat F domain protein</fullName>
    </submittedName>
</protein>
<gene>
    <name evidence="5" type="ordered locus">Amet_4272</name>
</gene>
<evidence type="ECO:0000313" key="6">
    <source>
        <dbReference type="Proteomes" id="UP000001572"/>
    </source>
</evidence>
<dbReference type="HOGENOM" id="CLU_163858_1_0_9"/>
<sequence>MTSFFTNKTKENMDINDEVIANNMMGSAAASAQAYLSATMTAPTPELKAMYSSSLNQVLGGHTAVTELAVKKGWEKPYHSPSEQLSDVYNKSKNTLS</sequence>
<dbReference type="PANTHER" id="PTHR39183:SF1">
    <property type="entry name" value="SPORE COAT PROTEIN F-LIKE PROTEIN YHCQ"/>
    <property type="match status" value="1"/>
</dbReference>
<dbReference type="OrthoDB" id="1682820at2"/>
<dbReference type="Proteomes" id="UP000001572">
    <property type="component" value="Chromosome"/>
</dbReference>
<reference evidence="6" key="1">
    <citation type="journal article" date="2016" name="Genome Announc.">
        <title>Complete genome sequence of Alkaliphilus metalliredigens strain QYMF, an alkaliphilic and metal-reducing bacterium isolated from borax-contaminated leachate ponds.</title>
        <authorList>
            <person name="Hwang C."/>
            <person name="Copeland A."/>
            <person name="Lucas S."/>
            <person name="Lapidus A."/>
            <person name="Barry K."/>
            <person name="Detter J.C."/>
            <person name="Glavina Del Rio T."/>
            <person name="Hammon N."/>
            <person name="Israni S."/>
            <person name="Dalin E."/>
            <person name="Tice H."/>
            <person name="Pitluck S."/>
            <person name="Chertkov O."/>
            <person name="Brettin T."/>
            <person name="Bruce D."/>
            <person name="Han C."/>
            <person name="Schmutz J."/>
            <person name="Larimer F."/>
            <person name="Land M.L."/>
            <person name="Hauser L."/>
            <person name="Kyrpides N."/>
            <person name="Mikhailova N."/>
            <person name="Ye Q."/>
            <person name="Zhou J."/>
            <person name="Richardson P."/>
            <person name="Fields M.W."/>
        </authorList>
    </citation>
    <scope>NUCLEOTIDE SEQUENCE [LARGE SCALE GENOMIC DNA]</scope>
    <source>
        <strain evidence="6">QYMF</strain>
    </source>
</reference>
<feature type="compositionally biased region" description="Polar residues" evidence="4">
    <location>
        <begin position="81"/>
        <end position="97"/>
    </location>
</feature>
<dbReference type="EMBL" id="CP000724">
    <property type="protein sequence ID" value="ABR50350.1"/>
    <property type="molecule type" value="Genomic_DNA"/>
</dbReference>
<keyword evidence="1" id="KW-0749">Sporulation</keyword>
<organism evidence="5 6">
    <name type="scientific">Alkaliphilus metalliredigens (strain QYMF)</name>
    <dbReference type="NCBI Taxonomy" id="293826"/>
    <lineage>
        <taxon>Bacteria</taxon>
        <taxon>Bacillati</taxon>
        <taxon>Bacillota</taxon>
        <taxon>Clostridia</taxon>
        <taxon>Peptostreptococcales</taxon>
        <taxon>Natronincolaceae</taxon>
        <taxon>Alkaliphilus</taxon>
    </lineage>
</organism>
<proteinExistence type="inferred from homology"/>
<dbReference type="eggNOG" id="COG5577">
    <property type="taxonomic scope" value="Bacteria"/>
</dbReference>
<dbReference type="InterPro" id="IPR012347">
    <property type="entry name" value="Ferritin-like"/>
</dbReference>
<dbReference type="Pfam" id="PF07875">
    <property type="entry name" value="Coat_F"/>
    <property type="match status" value="1"/>
</dbReference>
<evidence type="ECO:0000256" key="3">
    <source>
        <dbReference type="ARBA" id="ARBA00024344"/>
    </source>
</evidence>
<comment type="subcellular location">
    <subcellularLocation>
        <location evidence="2">Spore coat</location>
    </subcellularLocation>
</comment>
<keyword evidence="6" id="KW-1185">Reference proteome</keyword>
<dbReference type="PANTHER" id="PTHR39183">
    <property type="entry name" value="SPORE COAT PROTEIN F-LIKE PROTEIN YHCQ"/>
    <property type="match status" value="1"/>
</dbReference>
<dbReference type="KEGG" id="amt:Amet_4272"/>
<evidence type="ECO:0000256" key="1">
    <source>
        <dbReference type="ARBA" id="ARBA00022969"/>
    </source>
</evidence>
<feature type="region of interest" description="Disordered" evidence="4">
    <location>
        <begin position="76"/>
        <end position="97"/>
    </location>
</feature>
<dbReference type="RefSeq" id="WP_012065298.1">
    <property type="nucleotide sequence ID" value="NC_009633.1"/>
</dbReference>
<evidence type="ECO:0000256" key="2">
    <source>
        <dbReference type="ARBA" id="ARBA00024325"/>
    </source>
</evidence>
<dbReference type="Gene3D" id="1.20.1260.10">
    <property type="match status" value="1"/>
</dbReference>
<evidence type="ECO:0000313" key="5">
    <source>
        <dbReference type="EMBL" id="ABR50350.1"/>
    </source>
</evidence>